<dbReference type="InterPro" id="IPR002837">
    <property type="entry name" value="DUF123"/>
</dbReference>
<dbReference type="PANTHER" id="PTHR37460:SF1">
    <property type="entry name" value="ENDONUCLEASE III"/>
    <property type="match status" value="1"/>
</dbReference>
<evidence type="ECO:0000313" key="1">
    <source>
        <dbReference type="EMBL" id="OGG04555.1"/>
    </source>
</evidence>
<protein>
    <recommendedName>
        <fullName evidence="3">GIY-YIG domain-containing protein</fullName>
    </recommendedName>
</protein>
<dbReference type="PANTHER" id="PTHR37460">
    <property type="entry name" value="ENDONUCLEASE III"/>
    <property type="match status" value="1"/>
</dbReference>
<dbReference type="AlphaFoldDB" id="A0A1F5YWR2"/>
<evidence type="ECO:0000313" key="2">
    <source>
        <dbReference type="Proteomes" id="UP000179129"/>
    </source>
</evidence>
<dbReference type="STRING" id="1817867.A3F83_11045"/>
<gene>
    <name evidence="1" type="ORF">A3F83_11045</name>
</gene>
<accession>A0A1F5YWR2</accession>
<proteinExistence type="predicted"/>
<dbReference type="Proteomes" id="UP000179129">
    <property type="component" value="Unassembled WGS sequence"/>
</dbReference>
<dbReference type="EMBL" id="MFIX01000113">
    <property type="protein sequence ID" value="OGG04555.1"/>
    <property type="molecule type" value="Genomic_DNA"/>
</dbReference>
<dbReference type="Pfam" id="PF01986">
    <property type="entry name" value="DUF123"/>
    <property type="match status" value="1"/>
</dbReference>
<reference evidence="1 2" key="1">
    <citation type="journal article" date="2016" name="Nat. Commun.">
        <title>Thousands of microbial genomes shed light on interconnected biogeochemical processes in an aquifer system.</title>
        <authorList>
            <person name="Anantharaman K."/>
            <person name="Brown C.T."/>
            <person name="Hug L.A."/>
            <person name="Sharon I."/>
            <person name="Castelle C.J."/>
            <person name="Probst A.J."/>
            <person name="Thomas B.C."/>
            <person name="Singh A."/>
            <person name="Wilkins M.J."/>
            <person name="Karaoz U."/>
            <person name="Brodie E.L."/>
            <person name="Williams K.H."/>
            <person name="Hubbard S.S."/>
            <person name="Banfield J.F."/>
        </authorList>
    </citation>
    <scope>NUCLEOTIDE SEQUENCE [LARGE SCALE GENOMIC DNA]</scope>
</reference>
<name>A0A1F5YWR2_9BACT</name>
<sequence length="102" mass="11208">MASLEPRLRRHLEGCPEGKCRWHVDYLSPLAGDKQFRVLLLMARMECELNRAAGSLQGARVLVPGFGSSDCRCRSHLHYTGAARWPAFPGLTAWPVSSTAGA</sequence>
<evidence type="ECO:0008006" key="3">
    <source>
        <dbReference type="Google" id="ProtNLM"/>
    </source>
</evidence>
<comment type="caution">
    <text evidence="1">The sequence shown here is derived from an EMBL/GenBank/DDBJ whole genome shotgun (WGS) entry which is preliminary data.</text>
</comment>
<organism evidence="1 2">
    <name type="scientific">Candidatus Glassbacteria bacterium RIFCSPLOWO2_12_FULL_58_11</name>
    <dbReference type="NCBI Taxonomy" id="1817867"/>
    <lineage>
        <taxon>Bacteria</taxon>
        <taxon>Candidatus Glassiibacteriota</taxon>
    </lineage>
</organism>